<feature type="compositionally biased region" description="Basic and acidic residues" evidence="1">
    <location>
        <begin position="149"/>
        <end position="159"/>
    </location>
</feature>
<feature type="compositionally biased region" description="Low complexity" evidence="1">
    <location>
        <begin position="95"/>
        <end position="108"/>
    </location>
</feature>
<dbReference type="Proteomes" id="UP001590950">
    <property type="component" value="Unassembled WGS sequence"/>
</dbReference>
<dbReference type="PROSITE" id="PS50127">
    <property type="entry name" value="UBC_2"/>
    <property type="match status" value="1"/>
</dbReference>
<accession>A0ABR4AC85</accession>
<dbReference type="InterPro" id="IPR016135">
    <property type="entry name" value="UBQ-conjugating_enzyme/RWD"/>
</dbReference>
<feature type="compositionally biased region" description="Polar residues" evidence="1">
    <location>
        <begin position="132"/>
        <end position="148"/>
    </location>
</feature>
<dbReference type="Gene3D" id="3.10.110.10">
    <property type="entry name" value="Ubiquitin Conjugating Enzyme"/>
    <property type="match status" value="1"/>
</dbReference>
<evidence type="ECO:0000259" key="2">
    <source>
        <dbReference type="PROSITE" id="PS50127"/>
    </source>
</evidence>
<dbReference type="CDD" id="cd23814">
    <property type="entry name" value="UEV_AKTIP"/>
    <property type="match status" value="1"/>
</dbReference>
<keyword evidence="4" id="KW-1185">Reference proteome</keyword>
<feature type="region of interest" description="Disordered" evidence="1">
    <location>
        <begin position="95"/>
        <end position="200"/>
    </location>
</feature>
<name>A0ABR4AC85_9LECA</name>
<evidence type="ECO:0000313" key="4">
    <source>
        <dbReference type="Proteomes" id="UP001590950"/>
    </source>
</evidence>
<dbReference type="EMBL" id="JBEFKJ010000014">
    <property type="protein sequence ID" value="KAL2042304.1"/>
    <property type="molecule type" value="Genomic_DNA"/>
</dbReference>
<evidence type="ECO:0000313" key="3">
    <source>
        <dbReference type="EMBL" id="KAL2042304.1"/>
    </source>
</evidence>
<proteinExistence type="predicted"/>
<gene>
    <name evidence="3" type="ORF">N7G274_004793</name>
</gene>
<comment type="caution">
    <text evidence="3">The sequence shown here is derived from an EMBL/GenBank/DDBJ whole genome shotgun (WGS) entry which is preliminary data.</text>
</comment>
<dbReference type="InterPro" id="IPR000608">
    <property type="entry name" value="UBC"/>
</dbReference>
<evidence type="ECO:0000256" key="1">
    <source>
        <dbReference type="SAM" id="MobiDB-lite"/>
    </source>
</evidence>
<feature type="domain" description="UBC core" evidence="2">
    <location>
        <begin position="12"/>
        <end position="174"/>
    </location>
</feature>
<organism evidence="3 4">
    <name type="scientific">Stereocaulon virgatum</name>
    <dbReference type="NCBI Taxonomy" id="373712"/>
    <lineage>
        <taxon>Eukaryota</taxon>
        <taxon>Fungi</taxon>
        <taxon>Dikarya</taxon>
        <taxon>Ascomycota</taxon>
        <taxon>Pezizomycotina</taxon>
        <taxon>Lecanoromycetes</taxon>
        <taxon>OSLEUM clade</taxon>
        <taxon>Lecanoromycetidae</taxon>
        <taxon>Lecanorales</taxon>
        <taxon>Lecanorineae</taxon>
        <taxon>Stereocaulaceae</taxon>
        <taxon>Stereocaulon</taxon>
    </lineage>
</organism>
<dbReference type="SUPFAM" id="SSF54495">
    <property type="entry name" value="UBC-like"/>
    <property type="match status" value="1"/>
</dbReference>
<protein>
    <recommendedName>
        <fullName evidence="2">UBC core domain-containing protein</fullName>
    </recommendedName>
</protein>
<dbReference type="Pfam" id="PF00179">
    <property type="entry name" value="UQ_con"/>
    <property type="match status" value="1"/>
</dbReference>
<reference evidence="3 4" key="1">
    <citation type="submission" date="2024-09" db="EMBL/GenBank/DDBJ databases">
        <title>Rethinking Asexuality: The Enigmatic Case of Functional Sexual Genes in Lepraria (Stereocaulaceae).</title>
        <authorList>
            <person name="Doellman M."/>
            <person name="Sun Y."/>
            <person name="Barcenas-Pena A."/>
            <person name="Lumbsch H.T."/>
            <person name="Grewe F."/>
        </authorList>
    </citation>
    <scope>NUCLEOTIDE SEQUENCE [LARGE SCALE GENOMIC DNA]</scope>
    <source>
        <strain evidence="3 4">Mercado 3170</strain>
    </source>
</reference>
<sequence>MNSPRLHPWHHNTQQYTLLEYASLKQACPEGIYLSLKPGALAQWSGVLFVRKGPYSPAILRFHVSFPPDYPTLPPSITFISDIFHPLVAPLTTPTYTTGSSSSDTVSATDEERLPPGGFSLRHGFPHWFGRSQKSVTTSTGSSRNVSGSHKDVRRHGEDAYIVPPSEDVTSRRTSDGSQSSHIRIAQSLPHQAGSRSRSPSISEVLQYMKCSFDDETALDTLPLEAAGNSGAWKAWRAYRRNNNADADILTLDSSVKQQDEWSWDGVWEVRVRKGIDASIAESTLYGGVAGGDDLIRFLDLDDDLILEIKEGLMSSVDRS</sequence>